<accession>A0ABZ2HL33</accession>
<feature type="domain" description="HTH lysR-type" evidence="6">
    <location>
        <begin position="1"/>
        <end position="58"/>
    </location>
</feature>
<evidence type="ECO:0000313" key="7">
    <source>
        <dbReference type="EMBL" id="WWR48008.1"/>
    </source>
</evidence>
<keyword evidence="8" id="KW-1185">Reference proteome</keyword>
<dbReference type="InterPro" id="IPR036388">
    <property type="entry name" value="WH-like_DNA-bd_sf"/>
</dbReference>
<evidence type="ECO:0000313" key="8">
    <source>
        <dbReference type="Proteomes" id="UP001364156"/>
    </source>
</evidence>
<keyword evidence="3" id="KW-0238">DNA-binding</keyword>
<name>A0ABZ2HL33_9RHOB</name>
<comment type="similarity">
    <text evidence="1">Belongs to the LysR transcriptional regulatory family.</text>
</comment>
<reference evidence="7 8" key="1">
    <citation type="submission" date="2023-10" db="EMBL/GenBank/DDBJ databases">
        <title>Roseovarius strain S88 nov., isolated from a marine algae.</title>
        <authorList>
            <person name="Lee M.W."/>
            <person name="Lee J.K."/>
            <person name="Kim J.M."/>
            <person name="Choi D.G."/>
            <person name="Baek J.H."/>
            <person name="Bayburt H."/>
            <person name="Jung J.J."/>
            <person name="Han D.M."/>
            <person name="Jeon C.O."/>
        </authorList>
    </citation>
    <scope>NUCLEOTIDE SEQUENCE [LARGE SCALE GENOMIC DNA]</scope>
    <source>
        <strain evidence="7 8">S88</strain>
    </source>
</reference>
<gene>
    <name evidence="7" type="ORF">RZ517_07525</name>
</gene>
<protein>
    <submittedName>
        <fullName evidence="7">LysR family transcriptional regulator</fullName>
    </submittedName>
</protein>
<dbReference type="Pfam" id="PF00126">
    <property type="entry name" value="HTH_1"/>
    <property type="match status" value="1"/>
</dbReference>
<dbReference type="InterPro" id="IPR005119">
    <property type="entry name" value="LysR_subst-bd"/>
</dbReference>
<dbReference type="EMBL" id="CP146069">
    <property type="protein sequence ID" value="WWR48008.1"/>
    <property type="molecule type" value="Genomic_DNA"/>
</dbReference>
<organism evidence="7 8">
    <name type="scientific">Roseovarius phycicola</name>
    <dbReference type="NCBI Taxonomy" id="3080976"/>
    <lineage>
        <taxon>Bacteria</taxon>
        <taxon>Pseudomonadati</taxon>
        <taxon>Pseudomonadota</taxon>
        <taxon>Alphaproteobacteria</taxon>
        <taxon>Rhodobacterales</taxon>
        <taxon>Roseobacteraceae</taxon>
        <taxon>Roseovarius</taxon>
    </lineage>
</organism>
<keyword evidence="2" id="KW-0805">Transcription regulation</keyword>
<evidence type="ECO:0000256" key="3">
    <source>
        <dbReference type="ARBA" id="ARBA00023125"/>
    </source>
</evidence>
<dbReference type="InterPro" id="IPR036390">
    <property type="entry name" value="WH_DNA-bd_sf"/>
</dbReference>
<proteinExistence type="inferred from homology"/>
<evidence type="ECO:0000256" key="5">
    <source>
        <dbReference type="ARBA" id="ARBA00023163"/>
    </source>
</evidence>
<dbReference type="SUPFAM" id="SSF53850">
    <property type="entry name" value="Periplasmic binding protein-like II"/>
    <property type="match status" value="1"/>
</dbReference>
<dbReference type="PANTHER" id="PTHR30346">
    <property type="entry name" value="TRANSCRIPTIONAL DUAL REGULATOR HCAR-RELATED"/>
    <property type="match status" value="1"/>
</dbReference>
<dbReference type="InterPro" id="IPR000847">
    <property type="entry name" value="LysR_HTH_N"/>
</dbReference>
<evidence type="ECO:0000256" key="2">
    <source>
        <dbReference type="ARBA" id="ARBA00023015"/>
    </source>
</evidence>
<dbReference type="SUPFAM" id="SSF46785">
    <property type="entry name" value="Winged helix' DNA-binding domain"/>
    <property type="match status" value="1"/>
</dbReference>
<evidence type="ECO:0000259" key="6">
    <source>
        <dbReference type="PROSITE" id="PS50931"/>
    </source>
</evidence>
<dbReference type="PROSITE" id="PS50931">
    <property type="entry name" value="HTH_LYSR"/>
    <property type="match status" value="1"/>
</dbReference>
<dbReference type="Pfam" id="PF03466">
    <property type="entry name" value="LysR_substrate"/>
    <property type="match status" value="1"/>
</dbReference>
<keyword evidence="5" id="KW-0804">Transcription</keyword>
<dbReference type="PANTHER" id="PTHR30346:SF26">
    <property type="entry name" value="HYDROGEN PEROXIDE-INDUCIBLE GENES ACTIVATOR"/>
    <property type="match status" value="1"/>
</dbReference>
<dbReference type="Gene3D" id="3.40.190.10">
    <property type="entry name" value="Periplasmic binding protein-like II"/>
    <property type="match status" value="2"/>
</dbReference>
<dbReference type="Gene3D" id="1.10.10.10">
    <property type="entry name" value="Winged helix-like DNA-binding domain superfamily/Winged helix DNA-binding domain"/>
    <property type="match status" value="1"/>
</dbReference>
<keyword evidence="4" id="KW-0010">Activator</keyword>
<evidence type="ECO:0000256" key="4">
    <source>
        <dbReference type="ARBA" id="ARBA00023159"/>
    </source>
</evidence>
<dbReference type="Proteomes" id="UP001364156">
    <property type="component" value="Chromosome"/>
</dbReference>
<dbReference type="PRINTS" id="PR00039">
    <property type="entry name" value="HTHLYSR"/>
</dbReference>
<sequence>MNFRDLEYVLAVAQHGNFSQAAAICNVSQPALSNQIKKLEQELGADLFLRLSGEVRLTECGQSVVKIAKRILADAQQLKDTATQFREPEAVPFKIGMTPTLAPYLTQYFAELFKDLFPGMKVVMIEDLPHNMLQMVEDHKLDTALVAKINHTGDLDFTSIWSEQLYLAMRENHPLSALESIAPDDVPAHDFIRLPYSFGYELEAELPSPDSGSRIGKRFDLSALRFETVCRHVCHSDDCTIVSALAAEQFKRDNWPMSFVPFEGPGNLRDLGAASRANCPRKPLLMKIGEYIQNSPPKGVTPTFFSEAD</sequence>
<dbReference type="RefSeq" id="WP_338550832.1">
    <property type="nucleotide sequence ID" value="NZ_CP146069.1"/>
</dbReference>
<evidence type="ECO:0000256" key="1">
    <source>
        <dbReference type="ARBA" id="ARBA00009437"/>
    </source>
</evidence>